<dbReference type="InterPro" id="IPR016181">
    <property type="entry name" value="Acyl_CoA_acyltransferase"/>
</dbReference>
<accession>A0A7R6P5T6</accession>
<dbReference type="Pfam" id="PF04339">
    <property type="entry name" value="FemAB_like"/>
    <property type="match status" value="1"/>
</dbReference>
<dbReference type="AlphaFoldDB" id="A0A7R6P5T6"/>
<proteinExistence type="predicted"/>
<keyword evidence="2" id="KW-1185">Reference proteome</keyword>
<dbReference type="OrthoDB" id="9776898at2"/>
<dbReference type="EMBL" id="AP014545">
    <property type="protein sequence ID" value="BBB26514.1"/>
    <property type="molecule type" value="Genomic_DNA"/>
</dbReference>
<gene>
    <name evidence="1" type="ORF">AMJAP_1923</name>
</gene>
<name>A0A7R6P5T6_9GAMM</name>
<dbReference type="RefSeq" id="WP_019622158.1">
    <property type="nucleotide sequence ID" value="NZ_AP014545.1"/>
</dbReference>
<reference evidence="1 2" key="1">
    <citation type="journal article" date="2008" name="Int. J. Syst. Evol. Microbiol.">
        <title>Amphritea japonica sp. nov. and Amphritea balenae sp. nov., isolated from the sediment adjacent to sperm whale carcasses off Kagoshima, Japan.</title>
        <authorList>
            <person name="Miyazaki M."/>
            <person name="Nogi Y."/>
            <person name="Fujiwara Y."/>
            <person name="Kawato M."/>
            <person name="Nagahama T."/>
            <person name="Kubokawa K."/>
            <person name="Horikoshi K."/>
        </authorList>
    </citation>
    <scope>NUCLEOTIDE SEQUENCE [LARGE SCALE GENOMIC DNA]</scope>
    <source>
        <strain evidence="1 2">ATCC BAA-1530</strain>
    </source>
</reference>
<dbReference type="Gene3D" id="3.40.630.30">
    <property type="match status" value="1"/>
</dbReference>
<dbReference type="SUPFAM" id="SSF55729">
    <property type="entry name" value="Acyl-CoA N-acyltransferases (Nat)"/>
    <property type="match status" value="1"/>
</dbReference>
<evidence type="ECO:0008006" key="3">
    <source>
        <dbReference type="Google" id="ProtNLM"/>
    </source>
</evidence>
<evidence type="ECO:0000313" key="1">
    <source>
        <dbReference type="EMBL" id="BBB26514.1"/>
    </source>
</evidence>
<evidence type="ECO:0000313" key="2">
    <source>
        <dbReference type="Proteomes" id="UP000595663"/>
    </source>
</evidence>
<dbReference type="KEGG" id="ajp:AMJAP_1923"/>
<sequence length="385" mass="45278">MPQFNFHSAIDAIGEQQWNSLCTADYPFISYEFLHCLEQSGCVTAETGWQPCHLQITEGDQTLAVMPLYLKSHSYGEYVFDWSWAEAYQRNNIAYYPKLVTAIPFTPCYGPRQIFADHLSQADRQSLIQESLAAIQQLASQYNASGWHGLFLDGALLEQKSFSELSYRLGTQYHWFNHNFSCFDDFLDTFSSRKRKNLRKERSKIIEQNIQHRFISGTELTDELLDQFYQFYQITYLKRGRQGYLNRHFFKLLRNSLADKLHICFAFDLNLSSTEPVAAAMFLQGSSTLYGRYWGAQAEYDSLHFETCYYQGIEYCIRHQLQRFDPGAQGEHKIQRGFEPIETWSAHWVTHPGFQSAIQRFTEEEEHLLRQDMEHLRQRLPFKKK</sequence>
<dbReference type="PANTHER" id="PTHR47017">
    <property type="entry name" value="ACYL-COA"/>
    <property type="match status" value="1"/>
</dbReference>
<dbReference type="Proteomes" id="UP000595663">
    <property type="component" value="Chromosome"/>
</dbReference>
<dbReference type="PANTHER" id="PTHR47017:SF1">
    <property type="entry name" value="ACYL-COA"/>
    <property type="match status" value="1"/>
</dbReference>
<dbReference type="InterPro" id="IPR007434">
    <property type="entry name" value="FemAB-like"/>
</dbReference>
<organism evidence="1 2">
    <name type="scientific">Amphritea japonica ATCC BAA-1530</name>
    <dbReference type="NCBI Taxonomy" id="1278309"/>
    <lineage>
        <taxon>Bacteria</taxon>
        <taxon>Pseudomonadati</taxon>
        <taxon>Pseudomonadota</taxon>
        <taxon>Gammaproteobacteria</taxon>
        <taxon>Oceanospirillales</taxon>
        <taxon>Oceanospirillaceae</taxon>
        <taxon>Amphritea</taxon>
    </lineage>
</organism>
<protein>
    <recommendedName>
        <fullName evidence="3">N-acetyltransferase</fullName>
    </recommendedName>
</protein>